<sequence length="227" mass="23553">MKKILIALTCVAPLPVAAQSFTGAELSAEVSYTTGDNALGFTSYAGAAEFQVMGPLSVAADFSFNGFGSLDASARNFTLHGSYDTGYDINGGVFIGYDDFDGATSTIYGVEGKFQLPGAALEGFLAYADGDRDMKLVGVEGEFALTSEIYLTGKAGFGSSDLDDASRVGFGGEYRFAQGPIAYGEIGRLSNDGGSENYIAVGARVALGYAPGTTFGRRGIADVLRGY</sequence>
<accession>A0A1W6NYP7</accession>
<gene>
    <name evidence="2" type="ORF">BVG79_01016</name>
</gene>
<keyword evidence="3" id="KW-1185">Reference proteome</keyword>
<name>A0A1W6NYP7_9RHOB</name>
<dbReference type="SUPFAM" id="SSF56935">
    <property type="entry name" value="Porins"/>
    <property type="match status" value="1"/>
</dbReference>
<dbReference type="AlphaFoldDB" id="A0A1W6NYP7"/>
<evidence type="ECO:0000313" key="3">
    <source>
        <dbReference type="Proteomes" id="UP000242447"/>
    </source>
</evidence>
<feature type="signal peptide" evidence="1">
    <location>
        <begin position="1"/>
        <end position="18"/>
    </location>
</feature>
<keyword evidence="1" id="KW-0732">Signal</keyword>
<evidence type="ECO:0000256" key="1">
    <source>
        <dbReference type="SAM" id="SignalP"/>
    </source>
</evidence>
<protein>
    <recommendedName>
        <fullName evidence="4">Porin</fullName>
    </recommendedName>
</protein>
<evidence type="ECO:0000313" key="2">
    <source>
        <dbReference type="EMBL" id="ARO14362.1"/>
    </source>
</evidence>
<organism evidence="2 3">
    <name type="scientific">Ketogulonicigenium robustum</name>
    <dbReference type="NCBI Taxonomy" id="92947"/>
    <lineage>
        <taxon>Bacteria</taxon>
        <taxon>Pseudomonadati</taxon>
        <taxon>Pseudomonadota</taxon>
        <taxon>Alphaproteobacteria</taxon>
        <taxon>Rhodobacterales</taxon>
        <taxon>Roseobacteraceae</taxon>
        <taxon>Ketogulonicigenium</taxon>
    </lineage>
</organism>
<dbReference type="EMBL" id="CP019937">
    <property type="protein sequence ID" value="ARO14362.1"/>
    <property type="molecule type" value="Genomic_DNA"/>
</dbReference>
<dbReference type="RefSeq" id="WP_085785928.1">
    <property type="nucleotide sequence ID" value="NZ_CP019937.1"/>
</dbReference>
<proteinExistence type="predicted"/>
<dbReference type="KEGG" id="kro:BVG79_01016"/>
<dbReference type="Proteomes" id="UP000242447">
    <property type="component" value="Chromosome"/>
</dbReference>
<dbReference type="OrthoDB" id="7686946at2"/>
<feature type="chain" id="PRO_5013071764" description="Porin" evidence="1">
    <location>
        <begin position="19"/>
        <end position="227"/>
    </location>
</feature>
<dbReference type="STRING" id="92947.BVG79_01016"/>
<reference evidence="2 3" key="1">
    <citation type="submission" date="2017-02" db="EMBL/GenBank/DDBJ databases">
        <title>Ketogulonicigenium robustum SPU B003 Genome sequencing and assembly.</title>
        <authorList>
            <person name="Li Y."/>
            <person name="Liu L."/>
            <person name="Wang C."/>
            <person name="Zhang M."/>
            <person name="Zhang T."/>
            <person name="Zhang Y."/>
        </authorList>
    </citation>
    <scope>NUCLEOTIDE SEQUENCE [LARGE SCALE GENOMIC DNA]</scope>
    <source>
        <strain evidence="2 3">SPU_B003</strain>
    </source>
</reference>
<evidence type="ECO:0008006" key="4">
    <source>
        <dbReference type="Google" id="ProtNLM"/>
    </source>
</evidence>